<organism evidence="3 4">
    <name type="scientific">Methylobacterium gossipiicola</name>
    <dbReference type="NCBI Taxonomy" id="582675"/>
    <lineage>
        <taxon>Bacteria</taxon>
        <taxon>Pseudomonadati</taxon>
        <taxon>Pseudomonadota</taxon>
        <taxon>Alphaproteobacteria</taxon>
        <taxon>Hyphomicrobiales</taxon>
        <taxon>Methylobacteriaceae</taxon>
        <taxon>Methylobacterium</taxon>
    </lineage>
</organism>
<dbReference type="EMBL" id="FOPM01000002">
    <property type="protein sequence ID" value="SFG38530.1"/>
    <property type="molecule type" value="Genomic_DNA"/>
</dbReference>
<dbReference type="Gene3D" id="3.40.50.2000">
    <property type="entry name" value="Glycogen Phosphorylase B"/>
    <property type="match status" value="2"/>
</dbReference>
<proteinExistence type="predicted"/>
<dbReference type="STRING" id="582675.SAMN05192565_102254"/>
<protein>
    <submittedName>
        <fullName evidence="3">Glycosyltransferase involved in cell wall bisynthesis</fullName>
    </submittedName>
</protein>
<dbReference type="Pfam" id="PF13439">
    <property type="entry name" value="Glyco_transf_4"/>
    <property type="match status" value="1"/>
</dbReference>
<dbReference type="PANTHER" id="PTHR45947">
    <property type="entry name" value="SULFOQUINOVOSYL TRANSFERASE SQD2"/>
    <property type="match status" value="1"/>
</dbReference>
<dbReference type="GO" id="GO:0016758">
    <property type="term" value="F:hexosyltransferase activity"/>
    <property type="evidence" value="ECO:0007669"/>
    <property type="project" value="TreeGrafter"/>
</dbReference>
<gene>
    <name evidence="3" type="ORF">SAMN05192565_102254</name>
</gene>
<feature type="domain" description="Glycosyl transferase family 1" evidence="1">
    <location>
        <begin position="200"/>
        <end position="379"/>
    </location>
</feature>
<dbReference type="InterPro" id="IPR050194">
    <property type="entry name" value="Glycosyltransferase_grp1"/>
</dbReference>
<dbReference type="Proteomes" id="UP000199229">
    <property type="component" value="Unassembled WGS sequence"/>
</dbReference>
<dbReference type="RefSeq" id="WP_091968724.1">
    <property type="nucleotide sequence ID" value="NZ_FOPM01000002.1"/>
</dbReference>
<keyword evidence="4" id="KW-1185">Reference proteome</keyword>
<keyword evidence="3" id="KW-0808">Transferase</keyword>
<dbReference type="InterPro" id="IPR028098">
    <property type="entry name" value="Glyco_trans_4-like_N"/>
</dbReference>
<evidence type="ECO:0000259" key="1">
    <source>
        <dbReference type="Pfam" id="PF00534"/>
    </source>
</evidence>
<sequence length="411" mass="43119">MTGEPRGGAFPVESAPLSGRTILQIIPALDAGGAERTTVDVAAALAAAGARALIATEGGRLVGELQAKGGIWLPFPAASKNPLSMALNIGRLARLCRREGVEIIHARSRAPAWVALGAARRLEIPFVTTYHGSYSGRTGVKVLYNSVMARGDVVIANSHYTADLIRTLHPEQAGDRVRVIHRGTDLALFKPGAVAPARVEALRRAWGVAPHQRVVLLAARLTAWKGQRVLIEAAALMRDRGVSDVAIVLAGDPQGRVAYERELDALIAVRRLQGIVHRVGHCTDMPAAFRAASVVAVPSVEPEAFGRSAVEAQALGTPVVVSDLGAVPETVLAPPEVPATQRTGWRVPPGNAPALADALTEALSLGASAREAMTRRGRAHVEAHFSLEGMVGDTLGVYADLLAGRAGLRTA</sequence>
<dbReference type="PANTHER" id="PTHR45947:SF3">
    <property type="entry name" value="SULFOQUINOVOSYL TRANSFERASE SQD2"/>
    <property type="match status" value="1"/>
</dbReference>
<feature type="domain" description="Glycosyltransferase subfamily 4-like N-terminal" evidence="2">
    <location>
        <begin position="32"/>
        <end position="187"/>
    </location>
</feature>
<evidence type="ECO:0000313" key="3">
    <source>
        <dbReference type="EMBL" id="SFG38530.1"/>
    </source>
</evidence>
<dbReference type="OrthoDB" id="5147801at2"/>
<dbReference type="SUPFAM" id="SSF53756">
    <property type="entry name" value="UDP-Glycosyltransferase/glycogen phosphorylase"/>
    <property type="match status" value="1"/>
</dbReference>
<dbReference type="InterPro" id="IPR001296">
    <property type="entry name" value="Glyco_trans_1"/>
</dbReference>
<accession>A0A1I2RDK4</accession>
<name>A0A1I2RDK4_9HYPH</name>
<reference evidence="4" key="1">
    <citation type="submission" date="2016-10" db="EMBL/GenBank/DDBJ databases">
        <authorList>
            <person name="Varghese N."/>
            <person name="Submissions S."/>
        </authorList>
    </citation>
    <scope>NUCLEOTIDE SEQUENCE [LARGE SCALE GENOMIC DNA]</scope>
    <source>
        <strain evidence="4">Gh-105</strain>
    </source>
</reference>
<evidence type="ECO:0000259" key="2">
    <source>
        <dbReference type="Pfam" id="PF13439"/>
    </source>
</evidence>
<evidence type="ECO:0000313" key="4">
    <source>
        <dbReference type="Proteomes" id="UP000199229"/>
    </source>
</evidence>
<dbReference type="Pfam" id="PF00534">
    <property type="entry name" value="Glycos_transf_1"/>
    <property type="match status" value="1"/>
</dbReference>
<dbReference type="AlphaFoldDB" id="A0A1I2RDK4"/>
<dbReference type="CDD" id="cd03819">
    <property type="entry name" value="GT4_WavL-like"/>
    <property type="match status" value="1"/>
</dbReference>